<evidence type="ECO:0000256" key="1">
    <source>
        <dbReference type="SAM" id="MobiDB-lite"/>
    </source>
</evidence>
<name>A0A8S3RNA4_MYTED</name>
<keyword evidence="3" id="KW-1185">Reference proteome</keyword>
<dbReference type="AlphaFoldDB" id="A0A8S3RNA4"/>
<proteinExistence type="predicted"/>
<organism evidence="2 3">
    <name type="scientific">Mytilus edulis</name>
    <name type="common">Blue mussel</name>
    <dbReference type="NCBI Taxonomy" id="6550"/>
    <lineage>
        <taxon>Eukaryota</taxon>
        <taxon>Metazoa</taxon>
        <taxon>Spiralia</taxon>
        <taxon>Lophotrochozoa</taxon>
        <taxon>Mollusca</taxon>
        <taxon>Bivalvia</taxon>
        <taxon>Autobranchia</taxon>
        <taxon>Pteriomorphia</taxon>
        <taxon>Mytilida</taxon>
        <taxon>Mytiloidea</taxon>
        <taxon>Mytilidae</taxon>
        <taxon>Mytilinae</taxon>
        <taxon>Mytilus</taxon>
    </lineage>
</organism>
<feature type="region of interest" description="Disordered" evidence="1">
    <location>
        <begin position="120"/>
        <end position="139"/>
    </location>
</feature>
<gene>
    <name evidence="2" type="ORF">MEDL_24209</name>
</gene>
<evidence type="ECO:0000313" key="2">
    <source>
        <dbReference type="EMBL" id="CAG2210114.1"/>
    </source>
</evidence>
<reference evidence="2" key="1">
    <citation type="submission" date="2021-03" db="EMBL/GenBank/DDBJ databases">
        <authorList>
            <person name="Bekaert M."/>
        </authorList>
    </citation>
    <scope>NUCLEOTIDE SEQUENCE</scope>
</reference>
<evidence type="ECO:0000313" key="3">
    <source>
        <dbReference type="Proteomes" id="UP000683360"/>
    </source>
</evidence>
<dbReference type="EMBL" id="CAJPWZ010001220">
    <property type="protein sequence ID" value="CAG2210114.1"/>
    <property type="molecule type" value="Genomic_DNA"/>
</dbReference>
<dbReference type="Proteomes" id="UP000683360">
    <property type="component" value="Unassembled WGS sequence"/>
</dbReference>
<comment type="caution">
    <text evidence="2">The sequence shown here is derived from an EMBL/GenBank/DDBJ whole genome shotgun (WGS) entry which is preliminary data.</text>
</comment>
<sequence length="163" mass="18625">MDHQYPTPRFYKHERSSFRETIEVSPWISFAVLDTFTNYCVDGCSSSYDHYCQGEPGLLFFAIERNNTGLTTTLIKIKRIINANVTAITSYDNTTQTGNGSTHIKMLVLTMKVWVRKPVSTQTTEETSSNRESSRMSNYDTISLNTIPHPIHKQRKSHRAVSV</sequence>
<accession>A0A8S3RNA4</accession>
<protein>
    <submittedName>
        <fullName evidence="2">Uncharacterized protein</fullName>
    </submittedName>
</protein>